<dbReference type="Pfam" id="PF08448">
    <property type="entry name" value="PAS_4"/>
    <property type="match status" value="1"/>
</dbReference>
<accession>A0A7X5UBT0</accession>
<dbReference type="SUPFAM" id="SSF55073">
    <property type="entry name" value="Nucleotide cyclase"/>
    <property type="match status" value="1"/>
</dbReference>
<evidence type="ECO:0000313" key="4">
    <source>
        <dbReference type="EMBL" id="NII07452.1"/>
    </source>
</evidence>
<evidence type="ECO:0000259" key="3">
    <source>
        <dbReference type="PROSITE" id="PS50887"/>
    </source>
</evidence>
<feature type="domain" description="GGDEF" evidence="3">
    <location>
        <begin position="452"/>
        <end position="569"/>
    </location>
</feature>
<dbReference type="Pfam" id="PF00990">
    <property type="entry name" value="GGDEF"/>
    <property type="match status" value="1"/>
</dbReference>
<dbReference type="InterPro" id="IPR000160">
    <property type="entry name" value="GGDEF_dom"/>
</dbReference>
<dbReference type="Pfam" id="PF13185">
    <property type="entry name" value="GAF_2"/>
    <property type="match status" value="1"/>
</dbReference>
<dbReference type="PANTHER" id="PTHR43102">
    <property type="entry name" value="SLR1143 PROTEIN"/>
    <property type="match status" value="1"/>
</dbReference>
<dbReference type="SUPFAM" id="SSF55785">
    <property type="entry name" value="PYP-like sensor domain (PAS domain)"/>
    <property type="match status" value="2"/>
</dbReference>
<comment type="caution">
    <text evidence="4">The sequence shown here is derived from an EMBL/GenBank/DDBJ whole genome shotgun (WGS) entry which is preliminary data.</text>
</comment>
<dbReference type="PROSITE" id="PS50113">
    <property type="entry name" value="PAC"/>
    <property type="match status" value="1"/>
</dbReference>
<dbReference type="InterPro" id="IPR029016">
    <property type="entry name" value="GAF-like_dom_sf"/>
</dbReference>
<dbReference type="AlphaFoldDB" id="A0A7X5UBT0"/>
<dbReference type="InterPro" id="IPR001610">
    <property type="entry name" value="PAC"/>
</dbReference>
<dbReference type="Gene3D" id="3.30.450.40">
    <property type="match status" value="1"/>
</dbReference>
<dbReference type="InterPro" id="IPR013656">
    <property type="entry name" value="PAS_4"/>
</dbReference>
<feature type="domain" description="PAS" evidence="1">
    <location>
        <begin position="303"/>
        <end position="373"/>
    </location>
</feature>
<dbReference type="InterPro" id="IPR043128">
    <property type="entry name" value="Rev_trsase/Diguanyl_cyclase"/>
</dbReference>
<dbReference type="SMART" id="SM00065">
    <property type="entry name" value="GAF"/>
    <property type="match status" value="1"/>
</dbReference>
<reference evidence="4 5" key="1">
    <citation type="submission" date="2020-03" db="EMBL/GenBank/DDBJ databases">
        <authorList>
            <person name="Lai Q."/>
        </authorList>
    </citation>
    <scope>NUCLEOTIDE SEQUENCE [LARGE SCALE GENOMIC DNA]</scope>
    <source>
        <strain evidence="4 5">CCUG 25036</strain>
    </source>
</reference>
<dbReference type="CDD" id="cd00130">
    <property type="entry name" value="PAS"/>
    <property type="match status" value="1"/>
</dbReference>
<dbReference type="Proteomes" id="UP000490980">
    <property type="component" value="Unassembled WGS sequence"/>
</dbReference>
<evidence type="ECO:0000313" key="5">
    <source>
        <dbReference type="Proteomes" id="UP000490980"/>
    </source>
</evidence>
<gene>
    <name evidence="4" type="ORF">HBF25_13785</name>
</gene>
<dbReference type="SUPFAM" id="SSF55781">
    <property type="entry name" value="GAF domain-like"/>
    <property type="match status" value="1"/>
</dbReference>
<protein>
    <submittedName>
        <fullName evidence="4">Diguanylate cyclase</fullName>
    </submittedName>
</protein>
<dbReference type="CDD" id="cd01949">
    <property type="entry name" value="GGDEF"/>
    <property type="match status" value="1"/>
</dbReference>
<keyword evidence="5" id="KW-1185">Reference proteome</keyword>
<feature type="domain" description="PAC" evidence="2">
    <location>
        <begin position="251"/>
        <end position="302"/>
    </location>
</feature>
<dbReference type="PROSITE" id="PS50112">
    <property type="entry name" value="PAS"/>
    <property type="match status" value="1"/>
</dbReference>
<dbReference type="Gene3D" id="3.30.70.270">
    <property type="match status" value="1"/>
</dbReference>
<name>A0A7X5UBT0_9GAMM</name>
<dbReference type="Pfam" id="PF08447">
    <property type="entry name" value="PAS_3"/>
    <property type="match status" value="1"/>
</dbReference>
<dbReference type="InterPro" id="IPR000014">
    <property type="entry name" value="PAS"/>
</dbReference>
<dbReference type="InterPro" id="IPR000700">
    <property type="entry name" value="PAS-assoc_C"/>
</dbReference>
<dbReference type="Gene3D" id="3.30.450.20">
    <property type="entry name" value="PAS domain"/>
    <property type="match status" value="2"/>
</dbReference>
<dbReference type="NCBIfam" id="TIGR00229">
    <property type="entry name" value="sensory_box"/>
    <property type="match status" value="1"/>
</dbReference>
<dbReference type="PROSITE" id="PS50887">
    <property type="entry name" value="GGDEF"/>
    <property type="match status" value="1"/>
</dbReference>
<proteinExistence type="predicted"/>
<dbReference type="SMART" id="SM00267">
    <property type="entry name" value="GGDEF"/>
    <property type="match status" value="1"/>
</dbReference>
<evidence type="ECO:0000259" key="1">
    <source>
        <dbReference type="PROSITE" id="PS50112"/>
    </source>
</evidence>
<sequence length="569" mass="63297">MRVLDTPQEEAFDAIVSAAAALAETPISLLTLLDETRQWFKANVGLEGVSETPRAYAFCEAVVSTGTPLEVPDALADRRFSDNPLVRGTPHIRSYAGFPVVGLEGATLGALCVIDRHPHELAPDQRSALSHLARAASVMLRQRLTMLQSQDAHRADAEEATRLASVATQLGEELRESQQFLQRTGRIAGVGGWELDLCRQRIRWSDQVRRIHGLPEGYEPTLDEALSFYEPEGRAQILAAVDRAVNEGIPYDLEVPFRSATGKRIWVRTVGEVEMENGEPARLAGAFQDVSERHRAVEALESSERRFRQLFQYSLGLICTHDLDGFLLAVNPAAATSLGFELSTILGRNLGEFMPTRRRAELPIYLKRVREERIAVGVLELVGADGQLRYWRYQNILSEDADGPYVLGHAQDVTEQHRYQRMLLDWSTRDPLTQAQNRRYLATLERKAAESVGWGCVVVDLDHFKQVNDTQGHQRGDEILVSVTRYLERCCHPEDVVVRMGGDEFLVVIHDPTRVRGVAARITAGQQDAGIGLSVGSAIAQPGDAVDTVIARADEALYTERTIRRRPRG</sequence>
<evidence type="ECO:0000259" key="2">
    <source>
        <dbReference type="PROSITE" id="PS50113"/>
    </source>
</evidence>
<dbReference type="InterPro" id="IPR035965">
    <property type="entry name" value="PAS-like_dom_sf"/>
</dbReference>
<dbReference type="InterPro" id="IPR013655">
    <property type="entry name" value="PAS_fold_3"/>
</dbReference>
<dbReference type="InterPro" id="IPR003018">
    <property type="entry name" value="GAF"/>
</dbReference>
<dbReference type="PANTHER" id="PTHR43102:SF2">
    <property type="entry name" value="GAF DOMAIN-CONTAINING PROTEIN"/>
    <property type="match status" value="1"/>
</dbReference>
<dbReference type="NCBIfam" id="TIGR00254">
    <property type="entry name" value="GGDEF"/>
    <property type="match status" value="1"/>
</dbReference>
<dbReference type="InterPro" id="IPR029787">
    <property type="entry name" value="Nucleotide_cyclase"/>
</dbReference>
<dbReference type="EMBL" id="JAARLZ010000007">
    <property type="protein sequence ID" value="NII07452.1"/>
    <property type="molecule type" value="Genomic_DNA"/>
</dbReference>
<organism evidence="4 5">
    <name type="scientific">Luteibacter anthropi</name>
    <dbReference type="NCBI Taxonomy" id="564369"/>
    <lineage>
        <taxon>Bacteria</taxon>
        <taxon>Pseudomonadati</taxon>
        <taxon>Pseudomonadota</taxon>
        <taxon>Gammaproteobacteria</taxon>
        <taxon>Lysobacterales</taxon>
        <taxon>Rhodanobacteraceae</taxon>
        <taxon>Luteibacter</taxon>
    </lineage>
</organism>
<dbReference type="SMART" id="SM00086">
    <property type="entry name" value="PAC"/>
    <property type="match status" value="2"/>
</dbReference>
<dbReference type="SMART" id="SM00091">
    <property type="entry name" value="PAS"/>
    <property type="match status" value="1"/>
</dbReference>